<feature type="region of interest" description="Disordered" evidence="1">
    <location>
        <begin position="585"/>
        <end position="660"/>
    </location>
</feature>
<feature type="region of interest" description="Disordered" evidence="1">
    <location>
        <begin position="862"/>
        <end position="884"/>
    </location>
</feature>
<feature type="compositionally biased region" description="Low complexity" evidence="1">
    <location>
        <begin position="596"/>
        <end position="614"/>
    </location>
</feature>
<reference evidence="2" key="1">
    <citation type="journal article" date="2020" name="Stud. Mycol.">
        <title>101 Dothideomycetes genomes: a test case for predicting lifestyles and emergence of pathogens.</title>
        <authorList>
            <person name="Haridas S."/>
            <person name="Albert R."/>
            <person name="Binder M."/>
            <person name="Bloem J."/>
            <person name="Labutti K."/>
            <person name="Salamov A."/>
            <person name="Andreopoulos B."/>
            <person name="Baker S."/>
            <person name="Barry K."/>
            <person name="Bills G."/>
            <person name="Bluhm B."/>
            <person name="Cannon C."/>
            <person name="Castanera R."/>
            <person name="Culley D."/>
            <person name="Daum C."/>
            <person name="Ezra D."/>
            <person name="Gonzalez J."/>
            <person name="Henrissat B."/>
            <person name="Kuo A."/>
            <person name="Liang C."/>
            <person name="Lipzen A."/>
            <person name="Lutzoni F."/>
            <person name="Magnuson J."/>
            <person name="Mondo S."/>
            <person name="Nolan M."/>
            <person name="Ohm R."/>
            <person name="Pangilinan J."/>
            <person name="Park H.-J."/>
            <person name="Ramirez L."/>
            <person name="Alfaro M."/>
            <person name="Sun H."/>
            <person name="Tritt A."/>
            <person name="Yoshinaga Y."/>
            <person name="Zwiers L.-H."/>
            <person name="Turgeon B."/>
            <person name="Goodwin S."/>
            <person name="Spatafora J."/>
            <person name="Crous P."/>
            <person name="Grigoriev I."/>
        </authorList>
    </citation>
    <scope>NUCLEOTIDE SEQUENCE</scope>
    <source>
        <strain evidence="2">CBS 675.92</strain>
    </source>
</reference>
<feature type="compositionally biased region" description="Basic and acidic residues" evidence="1">
    <location>
        <begin position="674"/>
        <end position="683"/>
    </location>
</feature>
<feature type="compositionally biased region" description="Low complexity" evidence="1">
    <location>
        <begin position="467"/>
        <end position="480"/>
    </location>
</feature>
<dbReference type="OrthoDB" id="2142961at2759"/>
<feature type="region of interest" description="Disordered" evidence="1">
    <location>
        <begin position="674"/>
        <end position="723"/>
    </location>
</feature>
<evidence type="ECO:0000256" key="1">
    <source>
        <dbReference type="SAM" id="MobiDB-lite"/>
    </source>
</evidence>
<feature type="compositionally biased region" description="Polar residues" evidence="1">
    <location>
        <begin position="270"/>
        <end position="279"/>
    </location>
</feature>
<proteinExistence type="predicted"/>
<feature type="compositionally biased region" description="Basic and acidic residues" evidence="1">
    <location>
        <begin position="707"/>
        <end position="721"/>
    </location>
</feature>
<dbReference type="InterPro" id="IPR028322">
    <property type="entry name" value="PNRC-like_rgn"/>
</dbReference>
<feature type="compositionally biased region" description="Polar residues" evidence="1">
    <location>
        <begin position="52"/>
        <end position="64"/>
    </location>
</feature>
<feature type="compositionally biased region" description="Polar residues" evidence="1">
    <location>
        <begin position="295"/>
        <end position="308"/>
    </location>
</feature>
<feature type="compositionally biased region" description="Polar residues" evidence="1">
    <location>
        <begin position="85"/>
        <end position="106"/>
    </location>
</feature>
<evidence type="ECO:0000313" key="3">
    <source>
        <dbReference type="Proteomes" id="UP000800035"/>
    </source>
</evidence>
<feature type="compositionally biased region" description="Basic residues" evidence="1">
    <location>
        <begin position="446"/>
        <end position="455"/>
    </location>
</feature>
<feature type="region of interest" description="Disordered" evidence="1">
    <location>
        <begin position="819"/>
        <end position="845"/>
    </location>
</feature>
<dbReference type="GO" id="GO:0016071">
    <property type="term" value="P:mRNA metabolic process"/>
    <property type="evidence" value="ECO:0007669"/>
    <property type="project" value="UniProtKB-ARBA"/>
</dbReference>
<feature type="compositionally biased region" description="Pro residues" evidence="1">
    <location>
        <begin position="615"/>
        <end position="625"/>
    </location>
</feature>
<keyword evidence="3" id="KW-1185">Reference proteome</keyword>
<accession>A0A6A5TXU0</accession>
<name>A0A6A5TXU0_9PLEO</name>
<dbReference type="Pfam" id="PF15365">
    <property type="entry name" value="PNRC"/>
    <property type="match status" value="1"/>
</dbReference>
<dbReference type="EMBL" id="ML976989">
    <property type="protein sequence ID" value="KAF1957248.1"/>
    <property type="molecule type" value="Genomic_DNA"/>
</dbReference>
<evidence type="ECO:0000313" key="2">
    <source>
        <dbReference type="EMBL" id="KAF1957248.1"/>
    </source>
</evidence>
<feature type="compositionally biased region" description="Polar residues" evidence="1">
    <location>
        <begin position="328"/>
        <end position="339"/>
    </location>
</feature>
<gene>
    <name evidence="2" type="ORF">CC80DRAFT_592551</name>
</gene>
<organism evidence="2 3">
    <name type="scientific">Byssothecium circinans</name>
    <dbReference type="NCBI Taxonomy" id="147558"/>
    <lineage>
        <taxon>Eukaryota</taxon>
        <taxon>Fungi</taxon>
        <taxon>Dikarya</taxon>
        <taxon>Ascomycota</taxon>
        <taxon>Pezizomycotina</taxon>
        <taxon>Dothideomycetes</taxon>
        <taxon>Pleosporomycetidae</taxon>
        <taxon>Pleosporales</taxon>
        <taxon>Massarineae</taxon>
        <taxon>Massarinaceae</taxon>
        <taxon>Byssothecium</taxon>
    </lineage>
</organism>
<feature type="compositionally biased region" description="Low complexity" evidence="1">
    <location>
        <begin position="168"/>
        <end position="180"/>
    </location>
</feature>
<dbReference type="Proteomes" id="UP000800035">
    <property type="component" value="Unassembled WGS sequence"/>
</dbReference>
<feature type="region of interest" description="Disordered" evidence="1">
    <location>
        <begin position="422"/>
        <end position="520"/>
    </location>
</feature>
<feature type="region of interest" description="Disordered" evidence="1">
    <location>
        <begin position="1"/>
        <end position="388"/>
    </location>
</feature>
<dbReference type="AlphaFoldDB" id="A0A6A5TXU0"/>
<feature type="compositionally biased region" description="Low complexity" evidence="1">
    <location>
        <begin position="207"/>
        <end position="216"/>
    </location>
</feature>
<sequence>MSSTQNVASPRAPKGRNHHSGSGSQPLPPNNKNNGPKGQRRQKGNRAKNGDPQLSAQDSATDTAVLSGEDVAIPAGLRHPKKHTNSQPTGERIFSPTSVDISSLTDTEVGPAHTTSTPAKAQAAYAGPTFHASPAPSALPIPKFLSKSVPAKTRVGPPTPPPDEEGSDSASPTPSPSRAPVLASSRHQDSPLDMLFKADREERARNSPALPLLSSPSQPPGNCRPHHAKHESYGSLNTPFPFELDGENKASHTSPPVPPPAVHRAVTAPSNIPQAQASPRPNDKADAVQDLLNRLSMSQKSLADSTPPRTIDHVPSDPSLRTHASPFNDGTSPFRSTSGPTTPAPAPAPQANPDFFYGNRNLSPLFKAASKKPDDSNRNSGLRTEITADSPIMPQGAFPLMPPLNFDTNNGMQSRVMMGNALNGAASPRRGSAPHVQPTQPYRGSPHQHHRRGSGRRNYQPRPDSYPHANANKPANEAPAVLPAPSPKPNNMMAFVPSSVRAKPKPQAMTPPKMTTPPPDNLTLEQDLKRMLNLGTTSNITKLIGKSGPYKNPSDGTLTHDQQIAVGAFSAFDFDFDFDFDAGIEPSSSAKKPALTTFFKKPLKPAKTPKAPKTPTGPPPPPPPQIDVRVHEEQPPPACQGLDHYRPLPPTDHQGEPPELRRYYRPVIPVDCEERPPLVDGHYRPQTPADYDPYRYQTAPPPPGDATDMHLDQSESGDPHQYRKTRREYRAFQKTVYGPYKKNQVEVVETVSVMSAPGTSDGDGDSLLDLYGEDDVDVNEFSFVGVVSETEVKLVRPAAEPTITPPWVLALPAVSNGARVKRGERNGGDEGDGGDGGKHRLGRRLRMKKSFGELKARGERYFKSSSAVPDHGEEPALPGWTKSR</sequence>
<protein>
    <submittedName>
        <fullName evidence="2">Uncharacterized protein</fullName>
    </submittedName>
</protein>
<feature type="compositionally biased region" description="Basic and acidic residues" evidence="1">
    <location>
        <begin position="186"/>
        <end position="205"/>
    </location>
</feature>